<accession>A0A511BKZ8</accession>
<dbReference type="InterPro" id="IPR050789">
    <property type="entry name" value="Diverse_Enzym_Activities"/>
</dbReference>
<dbReference type="AlphaFoldDB" id="A0A511BKZ8"/>
<dbReference type="Gene3D" id="3.40.710.10">
    <property type="entry name" value="DD-peptidase/beta-lactamase superfamily"/>
    <property type="match status" value="1"/>
</dbReference>
<dbReference type="InterPro" id="IPR012338">
    <property type="entry name" value="Beta-lactam/transpept-like"/>
</dbReference>
<dbReference type="OrthoDB" id="5705574at2"/>
<feature type="domain" description="Beta-lactamase-related" evidence="2">
    <location>
        <begin position="40"/>
        <end position="368"/>
    </location>
</feature>
<dbReference type="SUPFAM" id="SSF56601">
    <property type="entry name" value="beta-lactamase/transpeptidase-like"/>
    <property type="match status" value="1"/>
</dbReference>
<dbReference type="InterPro" id="IPR001466">
    <property type="entry name" value="Beta-lactam-related"/>
</dbReference>
<gene>
    <name evidence="3" type="ORF">SSA02_01840</name>
</gene>
<keyword evidence="4" id="KW-1185">Reference proteome</keyword>
<dbReference type="PANTHER" id="PTHR43283:SF11">
    <property type="entry name" value="BETA-LACTAMASE-RELATED DOMAIN-CONTAINING PROTEIN"/>
    <property type="match status" value="1"/>
</dbReference>
<comment type="caution">
    <text evidence="3">The sequence shown here is derived from an EMBL/GenBank/DDBJ whole genome shotgun (WGS) entry which is preliminary data.</text>
</comment>
<dbReference type="EMBL" id="BJVC01000001">
    <property type="protein sequence ID" value="GEL01021.1"/>
    <property type="molecule type" value="Genomic_DNA"/>
</dbReference>
<sequence>MRRNDAGAVFSRRLLLKGGSASALLSMEGCATRATSFAPVDRLARDAVASGQTPGVVVAIGHRGRIVHRFVHGDRARVPHVEGMSWGTRFDMASLTKPTMTALAIMQLEEEGLVSLEDRAARYLPEFALCGKTAITLRMLLTHYSGLPPDLPLDRPWQGRDEAVRLMAETRPSQAPGEGFLYSDINYIALGFIVERVSGRALASCVRSRILVPLGMTESGYCPDPALRPRIAPTQFDGSGLMLRGIVHDPTARRMGGVAGHAGLFSDAHDMTTYAQALLDRLAGRESRFPLRRETLARMIVPQQPRGKAALRGLGWDIDTHYSSARGKVFSRMSFGHTGFTGTSLWIDPASDSYVLILTNRVHPRGGHSVVALRRDVATQAALALRRL</sequence>
<protein>
    <submittedName>
        <fullName evidence="3">Esterase</fullName>
    </submittedName>
</protein>
<organism evidence="3 4">
    <name type="scientific">Swaminathania salitolerans</name>
    <dbReference type="NCBI Taxonomy" id="182838"/>
    <lineage>
        <taxon>Bacteria</taxon>
        <taxon>Pseudomonadati</taxon>
        <taxon>Pseudomonadota</taxon>
        <taxon>Alphaproteobacteria</taxon>
        <taxon>Acetobacterales</taxon>
        <taxon>Acetobacteraceae</taxon>
        <taxon>Swaminathania</taxon>
    </lineage>
</organism>
<dbReference type="Proteomes" id="UP000321405">
    <property type="component" value="Unassembled WGS sequence"/>
</dbReference>
<keyword evidence="1" id="KW-0378">Hydrolase</keyword>
<name>A0A511BKZ8_9PROT</name>
<evidence type="ECO:0000259" key="2">
    <source>
        <dbReference type="Pfam" id="PF00144"/>
    </source>
</evidence>
<dbReference type="PANTHER" id="PTHR43283">
    <property type="entry name" value="BETA-LACTAMASE-RELATED"/>
    <property type="match status" value="1"/>
</dbReference>
<dbReference type="Pfam" id="PF00144">
    <property type="entry name" value="Beta-lactamase"/>
    <property type="match status" value="1"/>
</dbReference>
<dbReference type="RefSeq" id="WP_147092052.1">
    <property type="nucleotide sequence ID" value="NZ_BJVC01000001.1"/>
</dbReference>
<proteinExistence type="predicted"/>
<evidence type="ECO:0000256" key="1">
    <source>
        <dbReference type="ARBA" id="ARBA00022801"/>
    </source>
</evidence>
<reference evidence="3 4" key="1">
    <citation type="submission" date="2019-07" db="EMBL/GenBank/DDBJ databases">
        <title>Whole genome shotgun sequence of Swaminathania salitolerans NBRC 104436.</title>
        <authorList>
            <person name="Hosoyama A."/>
            <person name="Uohara A."/>
            <person name="Ohji S."/>
            <person name="Ichikawa N."/>
        </authorList>
    </citation>
    <scope>NUCLEOTIDE SEQUENCE [LARGE SCALE GENOMIC DNA]</scope>
    <source>
        <strain evidence="3 4">NBRC 104436</strain>
    </source>
</reference>
<evidence type="ECO:0000313" key="4">
    <source>
        <dbReference type="Proteomes" id="UP000321405"/>
    </source>
</evidence>
<dbReference type="GO" id="GO:0016787">
    <property type="term" value="F:hydrolase activity"/>
    <property type="evidence" value="ECO:0007669"/>
    <property type="project" value="UniProtKB-KW"/>
</dbReference>
<evidence type="ECO:0000313" key="3">
    <source>
        <dbReference type="EMBL" id="GEL01021.1"/>
    </source>
</evidence>